<evidence type="ECO:0000313" key="1">
    <source>
        <dbReference type="EMBL" id="ERJ92226.1"/>
    </source>
</evidence>
<dbReference type="Proteomes" id="UP000016649">
    <property type="component" value="Unassembled WGS sequence"/>
</dbReference>
<evidence type="ECO:0000313" key="2">
    <source>
        <dbReference type="Proteomes" id="UP000016649"/>
    </source>
</evidence>
<accession>A0ABN0NXJ7</accession>
<reference evidence="1 2" key="1">
    <citation type="submission" date="2013-08" db="EMBL/GenBank/DDBJ databases">
        <authorList>
            <person name="Weinstock G."/>
            <person name="Sodergren E."/>
            <person name="Wylie T."/>
            <person name="Fulton L."/>
            <person name="Fulton R."/>
            <person name="Fronick C."/>
            <person name="O'Laughlin M."/>
            <person name="Godfrey J."/>
            <person name="Miner T."/>
            <person name="Herter B."/>
            <person name="Appelbaum E."/>
            <person name="Cordes M."/>
            <person name="Lek S."/>
            <person name="Wollam A."/>
            <person name="Pepin K.H."/>
            <person name="Palsikar V.B."/>
            <person name="Mitreva M."/>
            <person name="Wilson R.K."/>
        </authorList>
    </citation>
    <scope>NUCLEOTIDE SEQUENCE [LARGE SCALE GENOMIC DNA]</scope>
    <source>
        <strain evidence="1 2">ATCC 700332</strain>
    </source>
</reference>
<keyword evidence="2" id="KW-1185">Reference proteome</keyword>
<dbReference type="EMBL" id="AWVH01000038">
    <property type="protein sequence ID" value="ERJ92226.1"/>
    <property type="molecule type" value="Genomic_DNA"/>
</dbReference>
<protein>
    <submittedName>
        <fullName evidence="1">Uncharacterized protein</fullName>
    </submittedName>
</protein>
<comment type="caution">
    <text evidence="1">The sequence shown here is derived from an EMBL/GenBank/DDBJ whole genome shotgun (WGS) entry which is preliminary data.</text>
</comment>
<name>A0ABN0NXJ7_TRELE</name>
<gene>
    <name evidence="1" type="ORF">HMPREF9193_01587</name>
</gene>
<organism evidence="1 2">
    <name type="scientific">Treponema lecithinolyticum ATCC 700332</name>
    <dbReference type="NCBI Taxonomy" id="1321815"/>
    <lineage>
        <taxon>Bacteria</taxon>
        <taxon>Pseudomonadati</taxon>
        <taxon>Spirochaetota</taxon>
        <taxon>Spirochaetia</taxon>
        <taxon>Spirochaetales</taxon>
        <taxon>Treponemataceae</taxon>
        <taxon>Treponema</taxon>
    </lineage>
</organism>
<proteinExistence type="predicted"/>
<sequence>MKAGRMPVQEKGTSSFLRKQKYSMLKNVHGRTFFSECLPFPK</sequence>